<comment type="caution">
    <text evidence="2">The sequence shown here is derived from an EMBL/GenBank/DDBJ whole genome shotgun (WGS) entry which is preliminary data.</text>
</comment>
<name>A0A246K4J0_9SPHN</name>
<dbReference type="Gene3D" id="3.30.1390.10">
    <property type="match status" value="1"/>
</dbReference>
<dbReference type="Proteomes" id="UP000197361">
    <property type="component" value="Unassembled WGS sequence"/>
</dbReference>
<dbReference type="OrthoDB" id="7620421at2"/>
<dbReference type="GO" id="GO:0006412">
    <property type="term" value="P:translation"/>
    <property type="evidence" value="ECO:0007669"/>
    <property type="project" value="InterPro"/>
</dbReference>
<dbReference type="EMBL" id="NISK01000001">
    <property type="protein sequence ID" value="OWQ99857.1"/>
    <property type="molecule type" value="Genomic_DNA"/>
</dbReference>
<evidence type="ECO:0000313" key="3">
    <source>
        <dbReference type="Proteomes" id="UP000197361"/>
    </source>
</evidence>
<evidence type="ECO:0000259" key="1">
    <source>
        <dbReference type="Pfam" id="PF00542"/>
    </source>
</evidence>
<dbReference type="SUPFAM" id="SSF54736">
    <property type="entry name" value="ClpS-like"/>
    <property type="match status" value="1"/>
</dbReference>
<proteinExistence type="predicted"/>
<organism evidence="2 3">
    <name type="scientific">Sphingopyxis bauzanensis</name>
    <dbReference type="NCBI Taxonomy" id="651663"/>
    <lineage>
        <taxon>Bacteria</taxon>
        <taxon>Pseudomonadati</taxon>
        <taxon>Pseudomonadota</taxon>
        <taxon>Alphaproteobacteria</taxon>
        <taxon>Sphingomonadales</taxon>
        <taxon>Sphingomonadaceae</taxon>
        <taxon>Sphingopyxis</taxon>
    </lineage>
</organism>
<dbReference type="GO" id="GO:0003735">
    <property type="term" value="F:structural constituent of ribosome"/>
    <property type="evidence" value="ECO:0007669"/>
    <property type="project" value="InterPro"/>
</dbReference>
<sequence>MVRVGDERIDDEEIRALIRQDRKIDAIKLVRERTGLGLAEAKDAVEALEQTMR</sequence>
<gene>
    <name evidence="2" type="ORF">CDQ92_05210</name>
</gene>
<protein>
    <recommendedName>
        <fullName evidence="1">Large ribosomal subunit protein bL12 C-terminal domain-containing protein</fullName>
    </recommendedName>
</protein>
<keyword evidence="3" id="KW-1185">Reference proteome</keyword>
<dbReference type="InterPro" id="IPR013823">
    <property type="entry name" value="Ribosomal_bL12_C"/>
</dbReference>
<evidence type="ECO:0000313" key="2">
    <source>
        <dbReference type="EMBL" id="OWQ99857.1"/>
    </source>
</evidence>
<dbReference type="AlphaFoldDB" id="A0A246K4J0"/>
<feature type="domain" description="Large ribosomal subunit protein bL12 C-terminal" evidence="1">
    <location>
        <begin position="21"/>
        <end position="51"/>
    </location>
</feature>
<reference evidence="2 3" key="1">
    <citation type="journal article" date="2010" name="Int. J. Syst. Evol. Microbiol.">
        <title>Sphingopyxis bauzanensis sp. nov., a psychrophilic bacterium isolated from soil.</title>
        <authorList>
            <person name="Zhang D.C."/>
            <person name="Liu H.C."/>
            <person name="Xin Y.H."/>
            <person name="Zhou Y.G."/>
            <person name="Schinner F."/>
            <person name="Margesin R."/>
        </authorList>
    </citation>
    <scope>NUCLEOTIDE SEQUENCE [LARGE SCALE GENOMIC DNA]</scope>
    <source>
        <strain evidence="2 3">DSM 22271</strain>
    </source>
</reference>
<accession>A0A246K4J0</accession>
<dbReference type="Pfam" id="PF00542">
    <property type="entry name" value="Ribosomal_L12"/>
    <property type="match status" value="1"/>
</dbReference>
<dbReference type="InterPro" id="IPR014719">
    <property type="entry name" value="Ribosomal_bL12_C/ClpS-like"/>
</dbReference>